<reference evidence="1 2" key="1">
    <citation type="journal article" date="2019" name="Sci. Rep.">
        <title>Nanopore sequencing improves the draft genome of the human pathogenic amoeba Naegleria fowleri.</title>
        <authorList>
            <person name="Liechti N."/>
            <person name="Schurch N."/>
            <person name="Bruggmann R."/>
            <person name="Wittwer M."/>
        </authorList>
    </citation>
    <scope>NUCLEOTIDE SEQUENCE [LARGE SCALE GENOMIC DNA]</scope>
    <source>
        <strain evidence="1 2">ATCC 30894</strain>
    </source>
</reference>
<name>A0A6A5BMW0_NAEFO</name>
<dbReference type="GeneID" id="68112115"/>
<gene>
    <name evidence="1" type="ORF">FDP41_004897</name>
</gene>
<sequence>MIAFINVLATESNIVGQKLWKYHSALSYCYQQATGFNLKDAQFYGQLKHTFKTFTTGEYVVSEEKADVLPDESVAKLLINAKTDTIKQKQNLSQFVVRIYTGMRSAEIYEMTFANVSLGGNEVQITLPTSKNGKKVQKALPSVPNNTKLCPNSFVLWNTRHILSNSKLCFQ</sequence>
<dbReference type="RefSeq" id="XP_044560935.1">
    <property type="nucleotide sequence ID" value="XM_044708361.1"/>
</dbReference>
<evidence type="ECO:0000313" key="1">
    <source>
        <dbReference type="EMBL" id="KAF0976222.1"/>
    </source>
</evidence>
<comment type="caution">
    <text evidence="1">The sequence shown here is derived from an EMBL/GenBank/DDBJ whole genome shotgun (WGS) entry which is preliminary data.</text>
</comment>
<dbReference type="InterPro" id="IPR011010">
    <property type="entry name" value="DNA_brk_join_enz"/>
</dbReference>
<protein>
    <submittedName>
        <fullName evidence="1">Uncharacterized protein</fullName>
    </submittedName>
</protein>
<proteinExistence type="predicted"/>
<dbReference type="GO" id="GO:0003677">
    <property type="term" value="F:DNA binding"/>
    <property type="evidence" value="ECO:0007669"/>
    <property type="project" value="InterPro"/>
</dbReference>
<keyword evidence="2" id="KW-1185">Reference proteome</keyword>
<accession>A0A6A5BMW0</accession>
<dbReference type="VEuPathDB" id="AmoebaDB:NF0130920"/>
<dbReference type="EMBL" id="VFQX01000041">
    <property type="protein sequence ID" value="KAF0976222.1"/>
    <property type="molecule type" value="Genomic_DNA"/>
</dbReference>
<dbReference type="Proteomes" id="UP000444721">
    <property type="component" value="Unassembled WGS sequence"/>
</dbReference>
<evidence type="ECO:0000313" key="2">
    <source>
        <dbReference type="Proteomes" id="UP000444721"/>
    </source>
</evidence>
<organism evidence="1 2">
    <name type="scientific">Naegleria fowleri</name>
    <name type="common">Brain eating amoeba</name>
    <dbReference type="NCBI Taxonomy" id="5763"/>
    <lineage>
        <taxon>Eukaryota</taxon>
        <taxon>Discoba</taxon>
        <taxon>Heterolobosea</taxon>
        <taxon>Tetramitia</taxon>
        <taxon>Eutetramitia</taxon>
        <taxon>Vahlkampfiidae</taxon>
        <taxon>Naegleria</taxon>
    </lineage>
</organism>
<dbReference type="SUPFAM" id="SSF56349">
    <property type="entry name" value="DNA breaking-rejoining enzymes"/>
    <property type="match status" value="1"/>
</dbReference>
<dbReference type="VEuPathDB" id="AmoebaDB:NfTy_086120"/>
<dbReference type="AlphaFoldDB" id="A0A6A5BMW0"/>
<dbReference type="VEuPathDB" id="AmoebaDB:FDP41_004897"/>